<dbReference type="EMBL" id="NMUH01001548">
    <property type="protein sequence ID" value="MQL93324.1"/>
    <property type="molecule type" value="Genomic_DNA"/>
</dbReference>
<accession>A0A843VJ63</accession>
<feature type="compositionally biased region" description="Low complexity" evidence="1">
    <location>
        <begin position="251"/>
        <end position="269"/>
    </location>
</feature>
<feature type="region of interest" description="Disordered" evidence="1">
    <location>
        <begin position="1"/>
        <end position="40"/>
    </location>
</feature>
<dbReference type="Proteomes" id="UP000652761">
    <property type="component" value="Unassembled WGS sequence"/>
</dbReference>
<feature type="compositionally biased region" description="Basic and acidic residues" evidence="1">
    <location>
        <begin position="10"/>
        <end position="23"/>
    </location>
</feature>
<organism evidence="2 3">
    <name type="scientific">Colocasia esculenta</name>
    <name type="common">Wild taro</name>
    <name type="synonym">Arum esculentum</name>
    <dbReference type="NCBI Taxonomy" id="4460"/>
    <lineage>
        <taxon>Eukaryota</taxon>
        <taxon>Viridiplantae</taxon>
        <taxon>Streptophyta</taxon>
        <taxon>Embryophyta</taxon>
        <taxon>Tracheophyta</taxon>
        <taxon>Spermatophyta</taxon>
        <taxon>Magnoliopsida</taxon>
        <taxon>Liliopsida</taxon>
        <taxon>Araceae</taxon>
        <taxon>Aroideae</taxon>
        <taxon>Colocasieae</taxon>
        <taxon>Colocasia</taxon>
    </lineage>
</organism>
<feature type="region of interest" description="Disordered" evidence="1">
    <location>
        <begin position="122"/>
        <end position="141"/>
    </location>
</feature>
<proteinExistence type="predicted"/>
<name>A0A843VJ63_COLES</name>
<comment type="caution">
    <text evidence="2">The sequence shown here is derived from an EMBL/GenBank/DDBJ whole genome shotgun (WGS) entry which is preliminary data.</text>
</comment>
<evidence type="ECO:0000313" key="2">
    <source>
        <dbReference type="EMBL" id="MQL93324.1"/>
    </source>
</evidence>
<evidence type="ECO:0000313" key="3">
    <source>
        <dbReference type="Proteomes" id="UP000652761"/>
    </source>
</evidence>
<sequence length="286" mass="32461">MASRGRRCAQARDDKHRHEERGEQQAPAPQGPMVLHPPPPLDYGVFMQGLVQAMQTRAQTQAALQAQLQAQAQAPAPIPQEHGHGGPSIMERSRMVAFDHRTLDEALSAACRQESKMDQYLEEKREAQKRSAPPFQREDKKKEVVYQSPQCLAALSHQAVAVEPYCRKVPMARLNVYVISCGHQDEILEVDKYHWPMFIEKLEPHNIQTYTEMVQRAQLVEDTMAKVEGMKGKDVARQVFVKKGVANNVATFQNNNNNNTTNNNQYNNNKRPSTGKDYNMDKKVKT</sequence>
<dbReference type="AlphaFoldDB" id="A0A843VJ63"/>
<evidence type="ECO:0000256" key="1">
    <source>
        <dbReference type="SAM" id="MobiDB-lite"/>
    </source>
</evidence>
<feature type="region of interest" description="Disordered" evidence="1">
    <location>
        <begin position="251"/>
        <end position="286"/>
    </location>
</feature>
<gene>
    <name evidence="2" type="ORF">Taro_025965</name>
</gene>
<protein>
    <submittedName>
        <fullName evidence="2">Uncharacterized protein</fullName>
    </submittedName>
</protein>
<keyword evidence="3" id="KW-1185">Reference proteome</keyword>
<reference evidence="2" key="1">
    <citation type="submission" date="2017-07" db="EMBL/GenBank/DDBJ databases">
        <title>Taro Niue Genome Assembly and Annotation.</title>
        <authorList>
            <person name="Atibalentja N."/>
            <person name="Keating K."/>
            <person name="Fields C.J."/>
        </authorList>
    </citation>
    <scope>NUCLEOTIDE SEQUENCE</scope>
    <source>
        <strain evidence="2">Niue_2</strain>
        <tissue evidence="2">Leaf</tissue>
    </source>
</reference>